<accession>A0ABV0B1Z3</accession>
<feature type="signal peptide" evidence="2">
    <location>
        <begin position="1"/>
        <end position="21"/>
    </location>
</feature>
<sequence>MHVRWFCVALLPLVLSACLFGGDGDRDPRPAQRPSHPPVRERGSGPVTLNLPTSRETQQCFTDLSRADVRYSPLPDRDYGGGCIVTGAVQLLDIGVPVTNLKAITCPAARALTGWVRHAVAPAAAQILKSELVKVETYGTYSCRGIVGRGAAGAAKLSEHAYANAVDISGFVLRDGRRITIERDWKSSDPDTQRFLEAVHKSACRRFKTVLSPEYNAAHYNHLHFDMGKGPFCR</sequence>
<dbReference type="PROSITE" id="PS51257">
    <property type="entry name" value="PROKAR_LIPOPROTEIN"/>
    <property type="match status" value="1"/>
</dbReference>
<evidence type="ECO:0000259" key="3">
    <source>
        <dbReference type="Pfam" id="PF06904"/>
    </source>
</evidence>
<evidence type="ECO:0000256" key="1">
    <source>
        <dbReference type="SAM" id="MobiDB-lite"/>
    </source>
</evidence>
<feature type="chain" id="PRO_5046199789" evidence="2">
    <location>
        <begin position="22"/>
        <end position="234"/>
    </location>
</feature>
<protein>
    <submittedName>
        <fullName evidence="4">Extensin family protein</fullName>
    </submittedName>
</protein>
<feature type="region of interest" description="Disordered" evidence="1">
    <location>
        <begin position="26"/>
        <end position="49"/>
    </location>
</feature>
<dbReference type="EMBL" id="JBDIZK010000001">
    <property type="protein sequence ID" value="MEN3745619.1"/>
    <property type="molecule type" value="Genomic_DNA"/>
</dbReference>
<dbReference type="InterPro" id="IPR009683">
    <property type="entry name" value="Extensin-like_C"/>
</dbReference>
<name>A0ABV0B1Z3_9SPHN</name>
<organism evidence="4 5">
    <name type="scientific">Sphingomonas rustica</name>
    <dbReference type="NCBI Taxonomy" id="3103142"/>
    <lineage>
        <taxon>Bacteria</taxon>
        <taxon>Pseudomonadati</taxon>
        <taxon>Pseudomonadota</taxon>
        <taxon>Alphaproteobacteria</taxon>
        <taxon>Sphingomonadales</taxon>
        <taxon>Sphingomonadaceae</taxon>
        <taxon>Sphingomonas</taxon>
    </lineage>
</organism>
<keyword evidence="5" id="KW-1185">Reference proteome</keyword>
<proteinExistence type="predicted"/>
<comment type="caution">
    <text evidence="4">The sequence shown here is derived from an EMBL/GenBank/DDBJ whole genome shotgun (WGS) entry which is preliminary data.</text>
</comment>
<gene>
    <name evidence="4" type="ORF">TPR58_00460</name>
</gene>
<reference evidence="4 5" key="1">
    <citation type="submission" date="2024-05" db="EMBL/GenBank/DDBJ databases">
        <title>Sphingomonas sp. HF-S3 16S ribosomal RNA gene Genome sequencing and assembly.</title>
        <authorList>
            <person name="Lee H."/>
        </authorList>
    </citation>
    <scope>NUCLEOTIDE SEQUENCE [LARGE SCALE GENOMIC DNA]</scope>
    <source>
        <strain evidence="4 5">HF-S3</strain>
    </source>
</reference>
<evidence type="ECO:0000313" key="5">
    <source>
        <dbReference type="Proteomes" id="UP001427805"/>
    </source>
</evidence>
<feature type="domain" description="Extensin-like C-terminal" evidence="3">
    <location>
        <begin position="58"/>
        <end position="234"/>
    </location>
</feature>
<dbReference type="Pfam" id="PF06904">
    <property type="entry name" value="Extensin-like_C"/>
    <property type="match status" value="1"/>
</dbReference>
<dbReference type="Proteomes" id="UP001427805">
    <property type="component" value="Unassembled WGS sequence"/>
</dbReference>
<dbReference type="RefSeq" id="WP_346244631.1">
    <property type="nucleotide sequence ID" value="NZ_JBDIZK010000001.1"/>
</dbReference>
<evidence type="ECO:0000313" key="4">
    <source>
        <dbReference type="EMBL" id="MEN3745619.1"/>
    </source>
</evidence>
<evidence type="ECO:0000256" key="2">
    <source>
        <dbReference type="SAM" id="SignalP"/>
    </source>
</evidence>
<keyword evidence="2" id="KW-0732">Signal</keyword>